<feature type="active site" description="Proton acceptor; specific for D-alanine" evidence="4">
    <location>
        <position position="61"/>
    </location>
</feature>
<gene>
    <name evidence="8" type="ORF">EDD76_11024</name>
</gene>
<dbReference type="InterPro" id="IPR011079">
    <property type="entry name" value="Ala_racemase_C"/>
</dbReference>
<dbReference type="AlphaFoldDB" id="A0A4V6NGM2"/>
<keyword evidence="3 4" id="KW-0413">Isomerase</keyword>
<comment type="caution">
    <text evidence="8">The sequence shown here is derived from an EMBL/GenBank/DDBJ whole genome shotgun (WGS) entry which is preliminary data.</text>
</comment>
<dbReference type="PROSITE" id="PS00395">
    <property type="entry name" value="ALANINE_RACEMASE"/>
    <property type="match status" value="1"/>
</dbReference>
<comment type="cofactor">
    <cofactor evidence="1 4 5">
        <name>pyridoxal 5'-phosphate</name>
        <dbReference type="ChEBI" id="CHEBI:597326"/>
    </cofactor>
</comment>
<sequence>MKTVVLPQHRFYTGNLISANAQYPYREGRAWIELNSQNLRHNVNELYNLLPSGCQLMAAVKADAYGHGAVLVSKELNSLGVHCFCVATVLEGVELRRNGIKGKILILGYTCPQQFFLLRKYRLIQTVIDYAYAKILNAYGKKIKVHLKIDTGMHRLGERSEKMDDICNIFHCKNLIVEGAYTHLCAADNTMTQQKAFTMKQGTIFLEVISRLKERGYSCPKIHLQASYGLLNYPELSGDYARIGIALYGVLSNREDMLNSTIDLRPVLSVKARVASVKDLFKGENAGYGLQYTANRDKKIAVLAIGYADGLPRSLSCGNGKVLINGCEAPIVGRICMDQTLVDISDIPNVTSGDIAVVIGKSGNSEITAYDLAEQTKTITNELLSRLGARLERMMI</sequence>
<dbReference type="InterPro" id="IPR020622">
    <property type="entry name" value="Ala_racemase_pyridoxalP-BS"/>
</dbReference>
<proteinExistence type="inferred from homology"/>
<evidence type="ECO:0000313" key="8">
    <source>
        <dbReference type="EMBL" id="TCL56852.1"/>
    </source>
</evidence>
<keyword evidence="2 4" id="KW-0663">Pyridoxal phosphate</keyword>
<comment type="function">
    <text evidence="4">Catalyzes the interconversion of L-alanine and D-alanine. May also act on other amino acids.</text>
</comment>
<dbReference type="NCBIfam" id="TIGR00492">
    <property type="entry name" value="alr"/>
    <property type="match status" value="1"/>
</dbReference>
<evidence type="ECO:0000256" key="5">
    <source>
        <dbReference type="PIRSR" id="PIRSR600821-50"/>
    </source>
</evidence>
<dbReference type="Proteomes" id="UP000295718">
    <property type="component" value="Unassembled WGS sequence"/>
</dbReference>
<dbReference type="Gene3D" id="3.20.20.10">
    <property type="entry name" value="Alanine racemase"/>
    <property type="match status" value="1"/>
</dbReference>
<comment type="similarity">
    <text evidence="4">Belongs to the alanine racemase family.</text>
</comment>
<dbReference type="InterPro" id="IPR000821">
    <property type="entry name" value="Ala_racemase"/>
</dbReference>
<dbReference type="PANTHER" id="PTHR30511:SF0">
    <property type="entry name" value="ALANINE RACEMASE, CATABOLIC-RELATED"/>
    <property type="match status" value="1"/>
</dbReference>
<protein>
    <recommendedName>
        <fullName evidence="4">Alanine racemase</fullName>
        <ecNumber evidence="4">5.1.1.1</ecNumber>
    </recommendedName>
</protein>
<dbReference type="STRING" id="1469948.GCA_000732725_02794"/>
<dbReference type="FunFam" id="3.20.20.10:FF:000002">
    <property type="entry name" value="Alanine racemase"/>
    <property type="match status" value="1"/>
</dbReference>
<dbReference type="UniPathway" id="UPA00042">
    <property type="reaction ID" value="UER00497"/>
</dbReference>
<dbReference type="EMBL" id="SLUO01000010">
    <property type="protein sequence ID" value="TCL56852.1"/>
    <property type="molecule type" value="Genomic_DNA"/>
</dbReference>
<evidence type="ECO:0000256" key="3">
    <source>
        <dbReference type="ARBA" id="ARBA00023235"/>
    </source>
</evidence>
<dbReference type="RefSeq" id="WP_081906015.1">
    <property type="nucleotide sequence ID" value="NZ_JPNB01000002.1"/>
</dbReference>
<dbReference type="EC" id="5.1.1.1" evidence="4"/>
<dbReference type="Pfam" id="PF01168">
    <property type="entry name" value="Ala_racemase_N"/>
    <property type="match status" value="1"/>
</dbReference>
<dbReference type="OrthoDB" id="9813814at2"/>
<name>A0A4V6NGM2_9FIRM</name>
<dbReference type="SUPFAM" id="SSF50621">
    <property type="entry name" value="Alanine racemase C-terminal domain-like"/>
    <property type="match status" value="1"/>
</dbReference>
<comment type="pathway">
    <text evidence="4">Amino-acid biosynthesis; D-alanine biosynthesis; D-alanine from L-alanine: step 1/1.</text>
</comment>
<accession>A0A4V6NGM2</accession>
<dbReference type="GO" id="GO:0030632">
    <property type="term" value="P:D-alanine biosynthetic process"/>
    <property type="evidence" value="ECO:0007669"/>
    <property type="project" value="UniProtKB-UniRule"/>
</dbReference>
<dbReference type="InterPro" id="IPR029066">
    <property type="entry name" value="PLP-binding_barrel"/>
</dbReference>
<dbReference type="GO" id="GO:0008784">
    <property type="term" value="F:alanine racemase activity"/>
    <property type="evidence" value="ECO:0007669"/>
    <property type="project" value="UniProtKB-UniRule"/>
</dbReference>
<dbReference type="HAMAP" id="MF_01201">
    <property type="entry name" value="Ala_racemase"/>
    <property type="match status" value="1"/>
</dbReference>
<dbReference type="SUPFAM" id="SSF51419">
    <property type="entry name" value="PLP-binding barrel"/>
    <property type="match status" value="1"/>
</dbReference>
<dbReference type="PANTHER" id="PTHR30511">
    <property type="entry name" value="ALANINE RACEMASE"/>
    <property type="match status" value="1"/>
</dbReference>
<dbReference type="PRINTS" id="PR00992">
    <property type="entry name" value="ALARACEMASE"/>
</dbReference>
<dbReference type="InterPro" id="IPR009006">
    <property type="entry name" value="Ala_racemase/Decarboxylase_C"/>
</dbReference>
<dbReference type="NCBIfam" id="NF033131">
    <property type="entry name" value="vanT-G-Cterm"/>
    <property type="match status" value="1"/>
</dbReference>
<feature type="modified residue" description="N6-(pyridoxal phosphate)lysine" evidence="4 5">
    <location>
        <position position="61"/>
    </location>
</feature>
<evidence type="ECO:0000259" key="7">
    <source>
        <dbReference type="SMART" id="SM01005"/>
    </source>
</evidence>
<dbReference type="GO" id="GO:0030170">
    <property type="term" value="F:pyridoxal phosphate binding"/>
    <property type="evidence" value="ECO:0007669"/>
    <property type="project" value="UniProtKB-UniRule"/>
</dbReference>
<feature type="domain" description="Alanine racemase C-terminal" evidence="7">
    <location>
        <begin position="267"/>
        <end position="396"/>
    </location>
</feature>
<feature type="binding site" evidence="4 6">
    <location>
        <position position="337"/>
    </location>
    <ligand>
        <name>substrate</name>
    </ligand>
</feature>
<organism evidence="8 9">
    <name type="scientific">Kineothrix alysoides</name>
    <dbReference type="NCBI Taxonomy" id="1469948"/>
    <lineage>
        <taxon>Bacteria</taxon>
        <taxon>Bacillati</taxon>
        <taxon>Bacillota</taxon>
        <taxon>Clostridia</taxon>
        <taxon>Lachnospirales</taxon>
        <taxon>Lachnospiraceae</taxon>
        <taxon>Kineothrix</taxon>
    </lineage>
</organism>
<dbReference type="Gene3D" id="2.40.37.10">
    <property type="entry name" value="Lyase, Ornithine Decarboxylase, Chain A, domain 1"/>
    <property type="match status" value="1"/>
</dbReference>
<comment type="catalytic activity">
    <reaction evidence="4">
        <text>L-alanine = D-alanine</text>
        <dbReference type="Rhea" id="RHEA:20249"/>
        <dbReference type="ChEBI" id="CHEBI:57416"/>
        <dbReference type="ChEBI" id="CHEBI:57972"/>
        <dbReference type="EC" id="5.1.1.1"/>
    </reaction>
</comment>
<dbReference type="InterPro" id="IPR001608">
    <property type="entry name" value="Ala_racemase_N"/>
</dbReference>
<evidence type="ECO:0000256" key="2">
    <source>
        <dbReference type="ARBA" id="ARBA00022898"/>
    </source>
</evidence>
<reference evidence="8 9" key="1">
    <citation type="submission" date="2019-03" db="EMBL/GenBank/DDBJ databases">
        <title>Genomic Encyclopedia of Type Strains, Phase IV (KMG-IV): sequencing the most valuable type-strain genomes for metagenomic binning, comparative biology and taxonomic classification.</title>
        <authorList>
            <person name="Goeker M."/>
        </authorList>
    </citation>
    <scope>NUCLEOTIDE SEQUENCE [LARGE SCALE GENOMIC DNA]</scope>
    <source>
        <strain evidence="8 9">DSM 100556</strain>
    </source>
</reference>
<evidence type="ECO:0000256" key="6">
    <source>
        <dbReference type="PIRSR" id="PIRSR600821-52"/>
    </source>
</evidence>
<dbReference type="SMART" id="SM01005">
    <property type="entry name" value="Ala_racemase_C"/>
    <property type="match status" value="1"/>
</dbReference>
<dbReference type="Pfam" id="PF00842">
    <property type="entry name" value="Ala_racemase_C"/>
    <property type="match status" value="1"/>
</dbReference>
<evidence type="ECO:0000256" key="1">
    <source>
        <dbReference type="ARBA" id="ARBA00001933"/>
    </source>
</evidence>
<keyword evidence="9" id="KW-1185">Reference proteome</keyword>
<feature type="active site" description="Proton acceptor; specific for L-alanine" evidence="4">
    <location>
        <position position="288"/>
    </location>
</feature>
<evidence type="ECO:0000313" key="9">
    <source>
        <dbReference type="Proteomes" id="UP000295718"/>
    </source>
</evidence>
<evidence type="ECO:0000256" key="4">
    <source>
        <dbReference type="HAMAP-Rule" id="MF_01201"/>
    </source>
</evidence>
<dbReference type="GO" id="GO:0005829">
    <property type="term" value="C:cytosol"/>
    <property type="evidence" value="ECO:0007669"/>
    <property type="project" value="TreeGrafter"/>
</dbReference>
<feature type="binding site" evidence="4 6">
    <location>
        <position position="155"/>
    </location>
    <ligand>
        <name>substrate</name>
    </ligand>
</feature>